<dbReference type="NCBIfam" id="TIGR00071">
    <property type="entry name" value="hisT_truA"/>
    <property type="match status" value="1"/>
</dbReference>
<comment type="similarity">
    <text evidence="1 4 7">Belongs to the tRNA pseudouridine synthase TruA family.</text>
</comment>
<dbReference type="Pfam" id="PF01416">
    <property type="entry name" value="PseudoU_synth_1"/>
    <property type="match status" value="2"/>
</dbReference>
<evidence type="ECO:0000256" key="3">
    <source>
        <dbReference type="ARBA" id="ARBA00023235"/>
    </source>
</evidence>
<dbReference type="PANTHER" id="PTHR11142:SF0">
    <property type="entry name" value="TRNA PSEUDOURIDINE SYNTHASE-LIKE 1"/>
    <property type="match status" value="1"/>
</dbReference>
<dbReference type="InterPro" id="IPR001406">
    <property type="entry name" value="PsdUridine_synth_TruA"/>
</dbReference>
<comment type="caution">
    <text evidence="9">The sequence shown here is derived from an EMBL/GenBank/DDBJ whole genome shotgun (WGS) entry which is preliminary data.</text>
</comment>
<gene>
    <name evidence="4 9" type="primary">truA</name>
    <name evidence="9" type="ORF">EU981_03930</name>
</gene>
<dbReference type="HAMAP" id="MF_00171">
    <property type="entry name" value="TruA"/>
    <property type="match status" value="1"/>
</dbReference>
<dbReference type="GO" id="GO:0031119">
    <property type="term" value="P:tRNA pseudouridine synthesis"/>
    <property type="evidence" value="ECO:0007669"/>
    <property type="project" value="UniProtKB-UniRule"/>
</dbReference>
<feature type="domain" description="Pseudouridine synthase I TruA alpha/beta" evidence="8">
    <location>
        <begin position="8"/>
        <end position="84"/>
    </location>
</feature>
<accession>A0A937DM68</accession>
<dbReference type="Gene3D" id="3.30.70.660">
    <property type="entry name" value="Pseudouridine synthase I, catalytic domain, C-terminal subdomain"/>
    <property type="match status" value="1"/>
</dbReference>
<comment type="subunit">
    <text evidence="4">Homodimer.</text>
</comment>
<dbReference type="PIRSF" id="PIRSF001430">
    <property type="entry name" value="tRNA_psdUrid_synth"/>
    <property type="match status" value="1"/>
</dbReference>
<evidence type="ECO:0000313" key="9">
    <source>
        <dbReference type="EMBL" id="MBL0849207.1"/>
    </source>
</evidence>
<protein>
    <recommendedName>
        <fullName evidence="4">tRNA pseudouridine synthase A</fullName>
        <ecNumber evidence="4">5.4.99.12</ecNumber>
    </recommendedName>
    <alternativeName>
        <fullName evidence="4">tRNA pseudouridine(38-40) synthase</fullName>
    </alternativeName>
    <alternativeName>
        <fullName evidence="4">tRNA pseudouridylate synthase I</fullName>
    </alternativeName>
    <alternativeName>
        <fullName evidence="4">tRNA-uridine isomerase I</fullName>
    </alternativeName>
</protein>
<organism evidence="9 10">
    <name type="scientific">Candidatus Liberibacter ctenarytainae</name>
    <dbReference type="NCBI Taxonomy" id="2020335"/>
    <lineage>
        <taxon>Bacteria</taxon>
        <taxon>Pseudomonadati</taxon>
        <taxon>Pseudomonadota</taxon>
        <taxon>Alphaproteobacteria</taxon>
        <taxon>Hyphomicrobiales</taxon>
        <taxon>Rhizobiaceae</taxon>
        <taxon>Liberibacter</taxon>
    </lineage>
</organism>
<dbReference type="SUPFAM" id="SSF55120">
    <property type="entry name" value="Pseudouridine synthase"/>
    <property type="match status" value="1"/>
</dbReference>
<keyword evidence="3 4" id="KW-0413">Isomerase</keyword>
<evidence type="ECO:0000256" key="4">
    <source>
        <dbReference type="HAMAP-Rule" id="MF_00171"/>
    </source>
</evidence>
<feature type="binding site" evidence="4 6">
    <location>
        <position position="113"/>
    </location>
    <ligand>
        <name>substrate</name>
    </ligand>
</feature>
<dbReference type="GO" id="GO:0160147">
    <property type="term" value="F:tRNA pseudouridine(38-40) synthase activity"/>
    <property type="evidence" value="ECO:0007669"/>
    <property type="project" value="UniProtKB-EC"/>
</dbReference>
<dbReference type="InterPro" id="IPR020094">
    <property type="entry name" value="TruA/RsuA/RluB/E/F_N"/>
</dbReference>
<evidence type="ECO:0000256" key="7">
    <source>
        <dbReference type="RuleBase" id="RU003792"/>
    </source>
</evidence>
<dbReference type="CDD" id="cd02570">
    <property type="entry name" value="PseudoU_synth_EcTruA"/>
    <property type="match status" value="1"/>
</dbReference>
<comment type="caution">
    <text evidence="4">Lacks conserved residue(s) required for the propagation of feature annotation.</text>
</comment>
<dbReference type="EMBL" id="SEOL01000007">
    <property type="protein sequence ID" value="MBL0849207.1"/>
    <property type="molecule type" value="Genomic_DNA"/>
</dbReference>
<evidence type="ECO:0000259" key="8">
    <source>
        <dbReference type="Pfam" id="PF01416"/>
    </source>
</evidence>
<dbReference type="Gene3D" id="3.30.70.580">
    <property type="entry name" value="Pseudouridine synthase I, catalytic domain, N-terminal subdomain"/>
    <property type="match status" value="1"/>
</dbReference>
<keyword evidence="2 4" id="KW-0819">tRNA processing</keyword>
<dbReference type="InterPro" id="IPR020103">
    <property type="entry name" value="PsdUridine_synth_cat_dom_sf"/>
</dbReference>
<dbReference type="FunFam" id="3.30.70.580:FF:000001">
    <property type="entry name" value="tRNA pseudouridine synthase A"/>
    <property type="match status" value="1"/>
</dbReference>
<evidence type="ECO:0000256" key="6">
    <source>
        <dbReference type="PIRSR" id="PIRSR001430-2"/>
    </source>
</evidence>
<dbReference type="EC" id="5.4.99.12" evidence="4"/>
<name>A0A937DM68_9HYPH</name>
<evidence type="ECO:0000256" key="1">
    <source>
        <dbReference type="ARBA" id="ARBA00009375"/>
    </source>
</evidence>
<evidence type="ECO:0000313" key="10">
    <source>
        <dbReference type="Proteomes" id="UP000736856"/>
    </source>
</evidence>
<feature type="domain" description="Pseudouridine synthase I TruA alpha/beta" evidence="8">
    <location>
        <begin position="146"/>
        <end position="248"/>
    </location>
</feature>
<feature type="active site" description="Nucleophile" evidence="4 5">
    <location>
        <position position="52"/>
    </location>
</feature>
<proteinExistence type="inferred from homology"/>
<evidence type="ECO:0000256" key="5">
    <source>
        <dbReference type="PIRSR" id="PIRSR001430-1"/>
    </source>
</evidence>
<dbReference type="GO" id="GO:0003723">
    <property type="term" value="F:RNA binding"/>
    <property type="evidence" value="ECO:0007669"/>
    <property type="project" value="InterPro"/>
</dbReference>
<evidence type="ECO:0000256" key="2">
    <source>
        <dbReference type="ARBA" id="ARBA00022694"/>
    </source>
</evidence>
<dbReference type="Proteomes" id="UP000736856">
    <property type="component" value="Unassembled WGS sequence"/>
</dbReference>
<comment type="catalytic activity">
    <reaction evidence="4 7">
        <text>uridine(38/39/40) in tRNA = pseudouridine(38/39/40) in tRNA</text>
        <dbReference type="Rhea" id="RHEA:22376"/>
        <dbReference type="Rhea" id="RHEA-COMP:10085"/>
        <dbReference type="Rhea" id="RHEA-COMP:10087"/>
        <dbReference type="ChEBI" id="CHEBI:65314"/>
        <dbReference type="ChEBI" id="CHEBI:65315"/>
        <dbReference type="EC" id="5.4.99.12"/>
    </reaction>
</comment>
<dbReference type="InterPro" id="IPR020095">
    <property type="entry name" value="PsdUridine_synth_TruA_C"/>
</dbReference>
<dbReference type="InterPro" id="IPR020097">
    <property type="entry name" value="PsdUridine_synth_TruA_a/b_dom"/>
</dbReference>
<dbReference type="PANTHER" id="PTHR11142">
    <property type="entry name" value="PSEUDOURIDYLATE SYNTHASE"/>
    <property type="match status" value="1"/>
</dbReference>
<comment type="function">
    <text evidence="4">Formation of pseudouridine at positions 38, 39 and 40 in the anticodon stem and loop of transfer RNAs.</text>
</comment>
<sequence>MIRYCLTIEYDGSGYVGWQRQKNGSSIQGSIEDAIFLATGEERIVYGAGRTDSGVHAFGQVAHFDLVREWIPEKLCKALNAHLKIAGNAISILALRILDEQFHARFSAVQRIYLYRIITRCSPLSLEKGRAWWISRELDCEMMQEAAQYLVGLHDFTTFRSVHCQALSPIKTIDYFTIKKIGNLIEIRVAARSFLHTQVRSFVGSLKLVGDGKWTPDDLKKALQSQDRKACGPLSPPEGLYFYSAKYP</sequence>
<dbReference type="AlphaFoldDB" id="A0A937DM68"/>
<reference evidence="9" key="1">
    <citation type="submission" date="2019-02" db="EMBL/GenBank/DDBJ databases">
        <title>A novel Candidatus Liberibacter species associated with the New Zealand native fuchsia psyllid, Ctenarytaina fuchsiae.</title>
        <authorList>
            <person name="Thompson S.M."/>
            <person name="Jorgensen N."/>
            <person name="David C."/>
            <person name="Bulman S.R."/>
            <person name="Smith G.R."/>
        </authorList>
    </citation>
    <scope>NUCLEOTIDE SEQUENCE</scope>
    <source>
        <strain evidence="9">Oxford</strain>
    </source>
</reference>